<dbReference type="Gene3D" id="3.40.50.10540">
    <property type="entry name" value="Crotonobetainyl-coa:carnitine coa-transferase, domain 1"/>
    <property type="match status" value="1"/>
</dbReference>
<reference evidence="1 2" key="1">
    <citation type="journal article" date="2018" name="Int. J. Syst. Evol. Microbiol.">
        <title>Rubneribacter badeniensis gen. nov., sp. nov. and Enteroscipio rubneri gen. nov., sp. nov., new members of the Eggerthellaceae isolated from human faeces.</title>
        <authorList>
            <person name="Danylec N."/>
            <person name="Gobl A."/>
            <person name="Stoll D.A."/>
            <person name="Hetzer B."/>
            <person name="Kulling S.E."/>
            <person name="Huch M."/>
        </authorList>
    </citation>
    <scope>NUCLEOTIDE SEQUENCE [LARGE SCALE GENOMIC DNA]</scope>
    <source>
        <strain evidence="1 2">ResAG-85</strain>
    </source>
</reference>
<dbReference type="GO" id="GO:0016740">
    <property type="term" value="F:transferase activity"/>
    <property type="evidence" value="ECO:0007669"/>
    <property type="project" value="UniProtKB-KW"/>
</dbReference>
<sequence length="413" mass="45298">MLPLQGIKVVDLTTFLATPATGRVLGEWGADVIKVEAFRGDAGRVNQAVVFGMPSSDEENLGFDMANMHKRFVALNLKSEKGLEVMMKLLSQADIFITNTRTKSLAKMGLDWESLHAKFPRLIMGHGLGYGKKGPEKDAAGFDVTCYMGRGGVFGTTVNRGDSPMIPTNGYGDFQCSMFLAAGLLAAVLGREKTGEGDYVTCALQHAGIYTLSTGMVSAQYGNPYPKSRLEVNNPLNNVFRSKDDKWVVLCLPEYDRDWPRVMKLIGREELAEHPDYSVCQTVNDKGLAPEVVKILDDGFAQFTREELMKMFKENDFPCEPAQTPLDVYEDQNALVNGYIKQVPYPDGGRWCPTIPVQFELEETKELHPTGKLGSATADVMRELGYTDADIEAALSEGAVQGPTDLAVLQGKA</sequence>
<dbReference type="RefSeq" id="WP_103262420.1">
    <property type="nucleotide sequence ID" value="NZ_PPEL01000002.1"/>
</dbReference>
<evidence type="ECO:0000313" key="2">
    <source>
        <dbReference type="Proteomes" id="UP000236488"/>
    </source>
</evidence>
<dbReference type="InterPro" id="IPR023606">
    <property type="entry name" value="CoA-Trfase_III_dom_1_sf"/>
</dbReference>
<name>A0A2K2U808_9ACTN</name>
<comment type="caution">
    <text evidence="1">The sequence shown here is derived from an EMBL/GenBank/DDBJ whole genome shotgun (WGS) entry which is preliminary data.</text>
</comment>
<dbReference type="Proteomes" id="UP000236488">
    <property type="component" value="Unassembled WGS sequence"/>
</dbReference>
<dbReference type="InterPro" id="IPR050509">
    <property type="entry name" value="CoA-transferase_III"/>
</dbReference>
<keyword evidence="2" id="KW-1185">Reference proteome</keyword>
<dbReference type="PANTHER" id="PTHR48228:SF2">
    <property type="entry name" value="E-CINNAMOYL-COA:R-PHENYLLACTATE COA TRANSFERASE LARGE SUBUNIT"/>
    <property type="match status" value="1"/>
</dbReference>
<dbReference type="InterPro" id="IPR003673">
    <property type="entry name" value="CoA-Trfase_fam_III"/>
</dbReference>
<proteinExistence type="predicted"/>
<dbReference type="AlphaFoldDB" id="A0A2K2U808"/>
<dbReference type="PANTHER" id="PTHR48228">
    <property type="entry name" value="SUCCINYL-COA--D-CITRAMALATE COA-TRANSFERASE"/>
    <property type="match status" value="1"/>
</dbReference>
<gene>
    <name evidence="1" type="ORF">C2L80_00780</name>
</gene>
<dbReference type="InterPro" id="IPR044855">
    <property type="entry name" value="CoA-Trfase_III_dom3_sf"/>
</dbReference>
<evidence type="ECO:0000313" key="1">
    <source>
        <dbReference type="EMBL" id="PNV66465.1"/>
    </source>
</evidence>
<organism evidence="1 2">
    <name type="scientific">Rubneribacter badeniensis</name>
    <dbReference type="NCBI Taxonomy" id="2070688"/>
    <lineage>
        <taxon>Bacteria</taxon>
        <taxon>Bacillati</taxon>
        <taxon>Actinomycetota</taxon>
        <taxon>Coriobacteriia</taxon>
        <taxon>Eggerthellales</taxon>
        <taxon>Eggerthellaceae</taxon>
        <taxon>Rubneribacter</taxon>
    </lineage>
</organism>
<dbReference type="Gene3D" id="3.30.1540.10">
    <property type="entry name" value="formyl-coa transferase, domain 3"/>
    <property type="match status" value="1"/>
</dbReference>
<keyword evidence="1" id="KW-0808">Transferase</keyword>
<accession>A0A2K2U808</accession>
<dbReference type="EMBL" id="PPEL01000002">
    <property type="protein sequence ID" value="PNV66465.1"/>
    <property type="molecule type" value="Genomic_DNA"/>
</dbReference>
<dbReference type="Pfam" id="PF02515">
    <property type="entry name" value="CoA_transf_3"/>
    <property type="match status" value="1"/>
</dbReference>
<protein>
    <submittedName>
        <fullName evidence="1">Cinnamoyl-CoA:phenyllactate CoA-transferase</fullName>
    </submittedName>
</protein>
<dbReference type="SUPFAM" id="SSF89796">
    <property type="entry name" value="CoA-transferase family III (CaiB/BaiF)"/>
    <property type="match status" value="1"/>
</dbReference>